<comment type="caution">
    <text evidence="3">The sequence shown here is derived from an EMBL/GenBank/DDBJ whole genome shotgun (WGS) entry which is preliminary data.</text>
</comment>
<dbReference type="InterPro" id="IPR043129">
    <property type="entry name" value="ATPase_NBD"/>
</dbReference>
<sequence length="106" mass="10627">MATSLQERPSRAPSSPIALGIVGARTLVVVGGVAANSRVRSLAAERCAAAGVQLRVPPPRLCTDNGAMIAAMGDLLVRAGAPAAPWNLSVDPSAPLEYAALCPVAG</sequence>
<dbReference type="Gene3D" id="3.30.420.40">
    <property type="match status" value="2"/>
</dbReference>
<name>A0ABT1P886_9ACTN</name>
<gene>
    <name evidence="3" type="ORF">NON19_05955</name>
</gene>
<proteinExistence type="predicted"/>
<dbReference type="EMBL" id="JANFNH010000003">
    <property type="protein sequence ID" value="MCQ4041584.1"/>
    <property type="molecule type" value="Genomic_DNA"/>
</dbReference>
<dbReference type="PANTHER" id="PTHR11735">
    <property type="entry name" value="TRNA N6-ADENOSINE THREONYLCARBAMOYLTRANSFERASE"/>
    <property type="match status" value="1"/>
</dbReference>
<dbReference type="InterPro" id="IPR000905">
    <property type="entry name" value="Gcp-like_dom"/>
</dbReference>
<feature type="domain" description="Gcp-like" evidence="2">
    <location>
        <begin position="2"/>
        <end position="70"/>
    </location>
</feature>
<evidence type="ECO:0000256" key="1">
    <source>
        <dbReference type="ARBA" id="ARBA00023004"/>
    </source>
</evidence>
<evidence type="ECO:0000313" key="4">
    <source>
        <dbReference type="Proteomes" id="UP001206206"/>
    </source>
</evidence>
<organism evidence="3 4">
    <name type="scientific">Streptantibioticus rubrisoli</name>
    <dbReference type="NCBI Taxonomy" id="1387313"/>
    <lineage>
        <taxon>Bacteria</taxon>
        <taxon>Bacillati</taxon>
        <taxon>Actinomycetota</taxon>
        <taxon>Actinomycetes</taxon>
        <taxon>Kitasatosporales</taxon>
        <taxon>Streptomycetaceae</taxon>
        <taxon>Streptantibioticus</taxon>
    </lineage>
</organism>
<keyword evidence="4" id="KW-1185">Reference proteome</keyword>
<reference evidence="3 4" key="1">
    <citation type="submission" date="2022-06" db="EMBL/GenBank/DDBJ databases">
        <title>Draft genome sequence of type strain Streptomyces rubrisoli DSM 42083.</title>
        <authorList>
            <person name="Duangmal K."/>
            <person name="Klaysubun C."/>
        </authorList>
    </citation>
    <scope>NUCLEOTIDE SEQUENCE [LARGE SCALE GENOMIC DNA]</scope>
    <source>
        <strain evidence="3 4">DSM 42083</strain>
    </source>
</reference>
<evidence type="ECO:0000313" key="3">
    <source>
        <dbReference type="EMBL" id="MCQ4041584.1"/>
    </source>
</evidence>
<keyword evidence="1" id="KW-0408">Iron</keyword>
<evidence type="ECO:0000259" key="2">
    <source>
        <dbReference type="Pfam" id="PF00814"/>
    </source>
</evidence>
<accession>A0ABT1P886</accession>
<dbReference type="PANTHER" id="PTHR11735:SF6">
    <property type="entry name" value="TRNA N6-ADENOSINE THREONYLCARBAMOYLTRANSFERASE, MITOCHONDRIAL"/>
    <property type="match status" value="1"/>
</dbReference>
<dbReference type="Proteomes" id="UP001206206">
    <property type="component" value="Unassembled WGS sequence"/>
</dbReference>
<protein>
    <recommendedName>
        <fullName evidence="2">Gcp-like domain-containing protein</fullName>
    </recommendedName>
</protein>
<dbReference type="SUPFAM" id="SSF53067">
    <property type="entry name" value="Actin-like ATPase domain"/>
    <property type="match status" value="1"/>
</dbReference>
<dbReference type="Pfam" id="PF00814">
    <property type="entry name" value="TsaD"/>
    <property type="match status" value="1"/>
</dbReference>